<dbReference type="CDD" id="cd16917">
    <property type="entry name" value="HATPase_UhpB-NarQ-NarX-like"/>
    <property type="match status" value="1"/>
</dbReference>
<dbReference type="EC" id="2.7.13.3" evidence="2"/>
<evidence type="ECO:0000259" key="12">
    <source>
        <dbReference type="Pfam" id="PF07730"/>
    </source>
</evidence>
<dbReference type="GO" id="GO:0005524">
    <property type="term" value="F:ATP binding"/>
    <property type="evidence" value="ECO:0007669"/>
    <property type="project" value="UniProtKB-KW"/>
</dbReference>
<dbReference type="RefSeq" id="WP_015771879.1">
    <property type="nucleotide sequence ID" value="NC_013174.1"/>
</dbReference>
<feature type="region of interest" description="Disordered" evidence="10">
    <location>
        <begin position="1"/>
        <end position="37"/>
    </location>
</feature>
<accession>C7R5H8</accession>
<evidence type="ECO:0000256" key="1">
    <source>
        <dbReference type="ARBA" id="ARBA00000085"/>
    </source>
</evidence>
<evidence type="ECO:0000256" key="10">
    <source>
        <dbReference type="SAM" id="MobiDB-lite"/>
    </source>
</evidence>
<feature type="transmembrane region" description="Helical" evidence="11">
    <location>
        <begin position="114"/>
        <end position="135"/>
    </location>
</feature>
<dbReference type="Proteomes" id="UP000000628">
    <property type="component" value="Chromosome"/>
</dbReference>
<feature type="transmembrane region" description="Helical" evidence="11">
    <location>
        <begin position="142"/>
        <end position="160"/>
    </location>
</feature>
<protein>
    <recommendedName>
        <fullName evidence="2">histidine kinase</fullName>
        <ecNumber evidence="2">2.7.13.3</ecNumber>
    </recommendedName>
</protein>
<dbReference type="KEGG" id="jde:Jden_1603"/>
<keyword evidence="14" id="KW-1185">Reference proteome</keyword>
<keyword evidence="11" id="KW-0812">Transmembrane</keyword>
<organism evidence="13 14">
    <name type="scientific">Jonesia denitrificans (strain ATCC 14870 / DSM 20603 / BCRC 15368 / CIP 55.134 / JCM 11481 / NBRC 15587 / NCTC 10816 / Prevot 55134)</name>
    <name type="common">Listeria denitrificans</name>
    <dbReference type="NCBI Taxonomy" id="471856"/>
    <lineage>
        <taxon>Bacteria</taxon>
        <taxon>Bacillati</taxon>
        <taxon>Actinomycetota</taxon>
        <taxon>Actinomycetes</taxon>
        <taxon>Micrococcales</taxon>
        <taxon>Jonesiaceae</taxon>
        <taxon>Jonesia</taxon>
    </lineage>
</organism>
<feature type="domain" description="Signal transduction histidine kinase subgroup 3 dimerisation and phosphoacceptor" evidence="12">
    <location>
        <begin position="264"/>
        <end position="327"/>
    </location>
</feature>
<dbReference type="Pfam" id="PF07730">
    <property type="entry name" value="HisKA_3"/>
    <property type="match status" value="1"/>
</dbReference>
<dbReference type="Gene3D" id="3.30.565.10">
    <property type="entry name" value="Histidine kinase-like ATPase, C-terminal domain"/>
    <property type="match status" value="1"/>
</dbReference>
<dbReference type="eggNOG" id="COG4585">
    <property type="taxonomic scope" value="Bacteria"/>
</dbReference>
<keyword evidence="3" id="KW-0597">Phosphoprotein</keyword>
<dbReference type="PANTHER" id="PTHR24421">
    <property type="entry name" value="NITRATE/NITRITE SENSOR PROTEIN NARX-RELATED"/>
    <property type="match status" value="1"/>
</dbReference>
<evidence type="ECO:0000256" key="6">
    <source>
        <dbReference type="ARBA" id="ARBA00022777"/>
    </source>
</evidence>
<proteinExistence type="predicted"/>
<feature type="coiled-coil region" evidence="9">
    <location>
        <begin position="245"/>
        <end position="272"/>
    </location>
</feature>
<evidence type="ECO:0000256" key="4">
    <source>
        <dbReference type="ARBA" id="ARBA00022679"/>
    </source>
</evidence>
<dbReference type="OrthoDB" id="227596at2"/>
<evidence type="ECO:0000256" key="8">
    <source>
        <dbReference type="ARBA" id="ARBA00023012"/>
    </source>
</evidence>
<name>C7R5H8_JONDD</name>
<dbReference type="GO" id="GO:0046983">
    <property type="term" value="F:protein dimerization activity"/>
    <property type="evidence" value="ECO:0007669"/>
    <property type="project" value="InterPro"/>
</dbReference>
<keyword evidence="4" id="KW-0808">Transferase</keyword>
<evidence type="ECO:0000313" key="13">
    <source>
        <dbReference type="EMBL" id="ACV09251.1"/>
    </source>
</evidence>
<evidence type="ECO:0000313" key="14">
    <source>
        <dbReference type="Proteomes" id="UP000000628"/>
    </source>
</evidence>
<dbReference type="HOGENOM" id="CLU_000445_20_1_11"/>
<keyword evidence="6 13" id="KW-0418">Kinase</keyword>
<dbReference type="GO" id="GO:0000155">
    <property type="term" value="F:phosphorelay sensor kinase activity"/>
    <property type="evidence" value="ECO:0007669"/>
    <property type="project" value="InterPro"/>
</dbReference>
<dbReference type="EMBL" id="CP001706">
    <property type="protein sequence ID" value="ACV09251.1"/>
    <property type="molecule type" value="Genomic_DNA"/>
</dbReference>
<keyword evidence="11" id="KW-1133">Transmembrane helix</keyword>
<dbReference type="AlphaFoldDB" id="C7R5H8"/>
<dbReference type="InterPro" id="IPR011712">
    <property type="entry name" value="Sig_transdc_His_kin_sub3_dim/P"/>
</dbReference>
<evidence type="ECO:0000256" key="5">
    <source>
        <dbReference type="ARBA" id="ARBA00022741"/>
    </source>
</evidence>
<feature type="transmembrane region" description="Helical" evidence="11">
    <location>
        <begin position="186"/>
        <end position="206"/>
    </location>
</feature>
<dbReference type="PANTHER" id="PTHR24421:SF10">
    <property type="entry name" value="NITRATE_NITRITE SENSOR PROTEIN NARQ"/>
    <property type="match status" value="1"/>
</dbReference>
<comment type="catalytic activity">
    <reaction evidence="1">
        <text>ATP + protein L-histidine = ADP + protein N-phospho-L-histidine.</text>
        <dbReference type="EC" id="2.7.13.3"/>
    </reaction>
</comment>
<evidence type="ECO:0000256" key="11">
    <source>
        <dbReference type="SAM" id="Phobius"/>
    </source>
</evidence>
<sequence>MSHPRQPNPYSAIDSGDGTQPPHTQPGVTQRPHTTAPATGASTIRRILSVLGTINAVVLVGFLSLSYAAFTVQGQDLSTAQVLWSLGAFPAALAAGITMVWRRTHPTAIFTTNAILAFPFLLGPFGTLTALNWLIARAPRNHAILGVSTAIIVTALGVWQEARLPDAHAMWTTTDAVTGTTSRLPLTAHIIIATLAYALAVGIGLIRRYAHSANQARTQAHQVATATHEFLTTATTQLAHVQHTVAQQGEEAKELRTQLSRQQEREQIAREMHDTVAHQLSLVSLQASVLEMSSKDPTVPDSARAMRETVHRALDDMRGLITSLRDSSDGGYTGVNPTAHDISTLIDDAKERGANITEHLALDHSDSLPPPVAKAMFRIVQEGITNAIRYSDGSPIDVRIIAAPVIGVHISITNEISQAAQHRLAVTSSHTGIPGMRERADSVGGKLDSRNIGGAWFLTATLPWPSKDNA</sequence>
<dbReference type="InterPro" id="IPR050482">
    <property type="entry name" value="Sensor_HK_TwoCompSys"/>
</dbReference>
<keyword evidence="7" id="KW-0067">ATP-binding</keyword>
<dbReference type="GO" id="GO:0016020">
    <property type="term" value="C:membrane"/>
    <property type="evidence" value="ECO:0007669"/>
    <property type="project" value="InterPro"/>
</dbReference>
<evidence type="ECO:0000256" key="2">
    <source>
        <dbReference type="ARBA" id="ARBA00012438"/>
    </source>
</evidence>
<dbReference type="InterPro" id="IPR036890">
    <property type="entry name" value="HATPase_C_sf"/>
</dbReference>
<keyword evidence="5" id="KW-0547">Nucleotide-binding</keyword>
<reference evidence="13 14" key="1">
    <citation type="journal article" date="2009" name="Stand. Genomic Sci.">
        <title>Complete genome sequence of Jonesia denitrificans type strain (Prevot 55134).</title>
        <authorList>
            <person name="Pukall R."/>
            <person name="Gehrich-Schroter G."/>
            <person name="Lapidus A."/>
            <person name="Nolan M."/>
            <person name="Glavina Del Rio T."/>
            <person name="Lucas S."/>
            <person name="Chen F."/>
            <person name="Tice H."/>
            <person name="Pitluck S."/>
            <person name="Cheng J.F."/>
            <person name="Copeland A."/>
            <person name="Saunders E."/>
            <person name="Brettin T."/>
            <person name="Detter J.C."/>
            <person name="Bruce D."/>
            <person name="Goodwin L."/>
            <person name="Pati A."/>
            <person name="Ivanova N."/>
            <person name="Mavromatis K."/>
            <person name="Ovchinnikova G."/>
            <person name="Chen A."/>
            <person name="Palaniappan K."/>
            <person name="Land M."/>
            <person name="Hauser L."/>
            <person name="Chang Y.J."/>
            <person name="Jeffries C.D."/>
            <person name="Chain P."/>
            <person name="Goker M."/>
            <person name="Bristow J."/>
            <person name="Eisen J.A."/>
            <person name="Markowitz V."/>
            <person name="Hugenholtz P."/>
            <person name="Kyrpides N.C."/>
            <person name="Klenk H.P."/>
            <person name="Han C."/>
        </authorList>
    </citation>
    <scope>NUCLEOTIDE SEQUENCE [LARGE SCALE GENOMIC DNA]</scope>
    <source>
        <strain evidence="14">ATCC 14870 / DSM 20603 / BCRC 15368 / CIP 55.134 / JCM 11481 / NBRC 15587 / NCTC 10816 / Prevot 55134</strain>
    </source>
</reference>
<feature type="transmembrane region" description="Helical" evidence="11">
    <location>
        <begin position="47"/>
        <end position="70"/>
    </location>
</feature>
<feature type="transmembrane region" description="Helical" evidence="11">
    <location>
        <begin position="82"/>
        <end position="102"/>
    </location>
</feature>
<dbReference type="Gene3D" id="1.20.5.1930">
    <property type="match status" value="1"/>
</dbReference>
<evidence type="ECO:0000256" key="9">
    <source>
        <dbReference type="SAM" id="Coils"/>
    </source>
</evidence>
<keyword evidence="9" id="KW-0175">Coiled coil</keyword>
<evidence type="ECO:0000256" key="3">
    <source>
        <dbReference type="ARBA" id="ARBA00022553"/>
    </source>
</evidence>
<dbReference type="STRING" id="471856.Jden_1603"/>
<evidence type="ECO:0000256" key="7">
    <source>
        <dbReference type="ARBA" id="ARBA00022840"/>
    </source>
</evidence>
<keyword evidence="11" id="KW-0472">Membrane</keyword>
<feature type="compositionally biased region" description="Polar residues" evidence="10">
    <location>
        <begin position="17"/>
        <end position="37"/>
    </location>
</feature>
<keyword evidence="8" id="KW-0902">Two-component regulatory system</keyword>
<gene>
    <name evidence="13" type="ordered locus">Jden_1603</name>
</gene>